<evidence type="ECO:0000256" key="1">
    <source>
        <dbReference type="SAM" id="MobiDB-lite"/>
    </source>
</evidence>
<reference evidence="2 3" key="1">
    <citation type="journal article" date="2013" name="ISME J.">
        <title>Metabolic model for the filamentous 'Candidatus Microthrix parvicella' based on genomic and metagenomic analyses.</title>
        <authorList>
            <person name="Jon McIlroy S."/>
            <person name="Kristiansen R."/>
            <person name="Albertsen M."/>
            <person name="Michael Karst S."/>
            <person name="Rossetti S."/>
            <person name="Lund Nielsen J."/>
            <person name="Tandoi V."/>
            <person name="James Seviour R."/>
            <person name="Nielsen P.H."/>
        </authorList>
    </citation>
    <scope>NUCLEOTIDE SEQUENCE [LARGE SCALE GENOMIC DNA]</scope>
    <source>
        <strain evidence="2 3">RN1</strain>
    </source>
</reference>
<evidence type="ECO:0000313" key="2">
    <source>
        <dbReference type="EMBL" id="CCM63317.1"/>
    </source>
</evidence>
<proteinExistence type="predicted"/>
<evidence type="ECO:0000313" key="3">
    <source>
        <dbReference type="Proteomes" id="UP000018291"/>
    </source>
</evidence>
<organism evidence="2 3">
    <name type="scientific">Candidatus Neomicrothrix parvicella RN1</name>
    <dbReference type="NCBI Taxonomy" id="1229780"/>
    <lineage>
        <taxon>Bacteria</taxon>
        <taxon>Bacillati</taxon>
        <taxon>Actinomycetota</taxon>
        <taxon>Acidimicrobiia</taxon>
        <taxon>Acidimicrobiales</taxon>
        <taxon>Microthrixaceae</taxon>
        <taxon>Candidatus Neomicrothrix</taxon>
    </lineage>
</organism>
<accession>R4Z460</accession>
<dbReference type="Proteomes" id="UP000018291">
    <property type="component" value="Unassembled WGS sequence"/>
</dbReference>
<name>R4Z460_9ACTN</name>
<dbReference type="EMBL" id="CANL01000014">
    <property type="protein sequence ID" value="CCM63317.1"/>
    <property type="molecule type" value="Genomic_DNA"/>
</dbReference>
<dbReference type="STRING" id="1229780.BN381_210007"/>
<dbReference type="RefSeq" id="WP_012225767.1">
    <property type="nucleotide sequence ID" value="NZ_HG422565.1"/>
</dbReference>
<feature type="region of interest" description="Disordered" evidence="1">
    <location>
        <begin position="1"/>
        <end position="27"/>
    </location>
</feature>
<dbReference type="HOGENOM" id="CLU_2877449_0_0_11"/>
<sequence length="63" mass="6948">MGRSTRNVGSGDPTGFTHQAEPRRTKEKVTGFYVRGLNGTKALDVVEKQKYIAQRRPGTPDDA</sequence>
<keyword evidence="3" id="KW-1185">Reference proteome</keyword>
<protein>
    <submittedName>
        <fullName evidence="2">Uncharacterized protein</fullName>
    </submittedName>
</protein>
<comment type="caution">
    <text evidence="2">The sequence shown here is derived from an EMBL/GenBank/DDBJ whole genome shotgun (WGS) entry which is preliminary data.</text>
</comment>
<dbReference type="AlphaFoldDB" id="R4Z460"/>
<gene>
    <name evidence="2" type="ORF">BN381_210007</name>
</gene>
<dbReference type="OrthoDB" id="3307525at2"/>